<name>A0A3N4K9D2_9PEZI</name>
<evidence type="ECO:0000256" key="1">
    <source>
        <dbReference type="SAM" id="MobiDB-lite"/>
    </source>
</evidence>
<feature type="region of interest" description="Disordered" evidence="1">
    <location>
        <begin position="1"/>
        <end position="84"/>
    </location>
</feature>
<keyword evidence="3" id="KW-1185">Reference proteome</keyword>
<sequence>MAGRVADKRMRDSERKRAQRREEEKKREADDKEIDRRAQEKETRLLKDSERKSVQQLEEEKLHREREAKEEETQHFENKRYKDTYKDTRPKRVKVEVMDAAKSADKRKISLVVLKGERMIDLTSISPPPIAAPLQKPLAHKYQKPTLISINDTILIRGTVVTYNIIDNKELIPLKRIRVDDTISFEEFEKYFEIQLQIYGSSKYSMCYLLVRFRPHAHPLNQGTWKEMIKGRHMVDIGLVKRGDWGGIGYKEDYETMKVEPTVTQVPVTPFMERAKRNTYSNLNVEQYQITMPPPPPPTKPVLRGISSLELGTSSQFIISRDVMETVVPSLAIQRRLAGLDGGKHRYRGSRKLISSEFGASEVEDSEKERTKLATEENRIKKEVNPKKDELDTKTKKVEVDAKTTKIELSVNPKNETDVGGKRIKFILIILPKRWG</sequence>
<dbReference type="EMBL" id="ML119194">
    <property type="protein sequence ID" value="RPB07126.1"/>
    <property type="molecule type" value="Genomic_DNA"/>
</dbReference>
<dbReference type="InParanoid" id="A0A3N4K9D2"/>
<evidence type="ECO:0000313" key="2">
    <source>
        <dbReference type="EMBL" id="RPB07126.1"/>
    </source>
</evidence>
<gene>
    <name evidence="2" type="ORF">P167DRAFT_579582</name>
</gene>
<accession>A0A3N4K9D2</accession>
<organism evidence="2 3">
    <name type="scientific">Morchella conica CCBAS932</name>
    <dbReference type="NCBI Taxonomy" id="1392247"/>
    <lineage>
        <taxon>Eukaryota</taxon>
        <taxon>Fungi</taxon>
        <taxon>Dikarya</taxon>
        <taxon>Ascomycota</taxon>
        <taxon>Pezizomycotina</taxon>
        <taxon>Pezizomycetes</taxon>
        <taxon>Pezizales</taxon>
        <taxon>Morchellaceae</taxon>
        <taxon>Morchella</taxon>
    </lineage>
</organism>
<dbReference type="AlphaFoldDB" id="A0A3N4K9D2"/>
<dbReference type="Proteomes" id="UP000277580">
    <property type="component" value="Unassembled WGS sequence"/>
</dbReference>
<evidence type="ECO:0000313" key="3">
    <source>
        <dbReference type="Proteomes" id="UP000277580"/>
    </source>
</evidence>
<proteinExistence type="predicted"/>
<reference evidence="2 3" key="1">
    <citation type="journal article" date="2018" name="Nat. Ecol. Evol.">
        <title>Pezizomycetes genomes reveal the molecular basis of ectomycorrhizal truffle lifestyle.</title>
        <authorList>
            <person name="Murat C."/>
            <person name="Payen T."/>
            <person name="Noel B."/>
            <person name="Kuo A."/>
            <person name="Morin E."/>
            <person name="Chen J."/>
            <person name="Kohler A."/>
            <person name="Krizsan K."/>
            <person name="Balestrini R."/>
            <person name="Da Silva C."/>
            <person name="Montanini B."/>
            <person name="Hainaut M."/>
            <person name="Levati E."/>
            <person name="Barry K.W."/>
            <person name="Belfiori B."/>
            <person name="Cichocki N."/>
            <person name="Clum A."/>
            <person name="Dockter R.B."/>
            <person name="Fauchery L."/>
            <person name="Guy J."/>
            <person name="Iotti M."/>
            <person name="Le Tacon F."/>
            <person name="Lindquist E.A."/>
            <person name="Lipzen A."/>
            <person name="Malagnac F."/>
            <person name="Mello A."/>
            <person name="Molinier V."/>
            <person name="Miyauchi S."/>
            <person name="Poulain J."/>
            <person name="Riccioni C."/>
            <person name="Rubini A."/>
            <person name="Sitrit Y."/>
            <person name="Splivallo R."/>
            <person name="Traeger S."/>
            <person name="Wang M."/>
            <person name="Zifcakova L."/>
            <person name="Wipf D."/>
            <person name="Zambonelli A."/>
            <person name="Paolocci F."/>
            <person name="Nowrousian M."/>
            <person name="Ottonello S."/>
            <person name="Baldrian P."/>
            <person name="Spatafora J.W."/>
            <person name="Henrissat B."/>
            <person name="Nagy L.G."/>
            <person name="Aury J.M."/>
            <person name="Wincker P."/>
            <person name="Grigoriev I.V."/>
            <person name="Bonfante P."/>
            <person name="Martin F.M."/>
        </authorList>
    </citation>
    <scope>NUCLEOTIDE SEQUENCE [LARGE SCALE GENOMIC DNA]</scope>
    <source>
        <strain evidence="2 3">CCBAS932</strain>
    </source>
</reference>
<protein>
    <submittedName>
        <fullName evidence="2">Uncharacterized protein</fullName>
    </submittedName>
</protein>